<evidence type="ECO:0000256" key="1">
    <source>
        <dbReference type="ARBA" id="ARBA00009477"/>
    </source>
</evidence>
<feature type="compositionally biased region" description="Basic and acidic residues" evidence="3">
    <location>
        <begin position="309"/>
        <end position="323"/>
    </location>
</feature>
<dbReference type="Pfam" id="PF25876">
    <property type="entry name" value="HH_MFP_RND"/>
    <property type="match status" value="1"/>
</dbReference>
<dbReference type="AlphaFoldDB" id="A0A6F8V8W3"/>
<keyword evidence="4" id="KW-1133">Transmembrane helix</keyword>
<reference evidence="9" key="1">
    <citation type="submission" date="2020-03" db="EMBL/GenBank/DDBJ databases">
        <title>Complete genome sequence of sulfur-oxidizing bacterium skT11.</title>
        <authorList>
            <person name="Kanda M."/>
            <person name="Kojima H."/>
            <person name="Fukui M."/>
        </authorList>
    </citation>
    <scope>NUCLEOTIDE SEQUENCE [LARGE SCALE GENOMIC DNA]</scope>
    <source>
        <strain evidence="9">skT11</strain>
    </source>
</reference>
<dbReference type="InterPro" id="IPR058624">
    <property type="entry name" value="MdtA-like_HH"/>
</dbReference>
<keyword evidence="2" id="KW-0175">Coiled coil</keyword>
<keyword evidence="9" id="KW-1185">Reference proteome</keyword>
<dbReference type="GO" id="GO:1990281">
    <property type="term" value="C:efflux pump complex"/>
    <property type="evidence" value="ECO:0007669"/>
    <property type="project" value="TreeGrafter"/>
</dbReference>
<dbReference type="InterPro" id="IPR058625">
    <property type="entry name" value="MdtA-like_BSH"/>
</dbReference>
<evidence type="ECO:0000259" key="7">
    <source>
        <dbReference type="Pfam" id="PF25954"/>
    </source>
</evidence>
<comment type="similarity">
    <text evidence="1">Belongs to the membrane fusion protein (MFP) (TC 8.A.1) family.</text>
</comment>
<feature type="coiled-coil region" evidence="2">
    <location>
        <begin position="143"/>
        <end position="170"/>
    </location>
</feature>
<dbReference type="NCBIfam" id="TIGR01730">
    <property type="entry name" value="RND_mfp"/>
    <property type="match status" value="1"/>
</dbReference>
<evidence type="ECO:0000313" key="8">
    <source>
        <dbReference type="EMBL" id="BCB25571.1"/>
    </source>
</evidence>
<dbReference type="Gene3D" id="1.10.287.470">
    <property type="entry name" value="Helix hairpin bin"/>
    <property type="match status" value="1"/>
</dbReference>
<feature type="domain" description="Multidrug resistance protein MdtA-like alpha-helical hairpin" evidence="5">
    <location>
        <begin position="110"/>
        <end position="174"/>
    </location>
</feature>
<dbReference type="EMBL" id="AP022853">
    <property type="protein sequence ID" value="BCB25571.1"/>
    <property type="molecule type" value="Genomic_DNA"/>
</dbReference>
<keyword evidence="4" id="KW-0812">Transmembrane</keyword>
<evidence type="ECO:0000259" key="5">
    <source>
        <dbReference type="Pfam" id="PF25876"/>
    </source>
</evidence>
<feature type="transmembrane region" description="Helical" evidence="4">
    <location>
        <begin position="7"/>
        <end position="28"/>
    </location>
</feature>
<evidence type="ECO:0000256" key="4">
    <source>
        <dbReference type="SAM" id="Phobius"/>
    </source>
</evidence>
<dbReference type="KEGG" id="slac:SKTS_04570"/>
<dbReference type="InterPro" id="IPR006143">
    <property type="entry name" value="RND_pump_MFP"/>
</dbReference>
<dbReference type="Gene3D" id="2.40.30.170">
    <property type="match status" value="1"/>
</dbReference>
<dbReference type="InterPro" id="IPR058792">
    <property type="entry name" value="Beta-barrel_RND_2"/>
</dbReference>
<keyword evidence="4" id="KW-0472">Membrane</keyword>
<proteinExistence type="inferred from homology"/>
<evidence type="ECO:0000313" key="9">
    <source>
        <dbReference type="Proteomes" id="UP000502260"/>
    </source>
</evidence>
<gene>
    <name evidence="8" type="ORF">SKTS_04570</name>
</gene>
<dbReference type="GO" id="GO:0015562">
    <property type="term" value="F:efflux transmembrane transporter activity"/>
    <property type="evidence" value="ECO:0007669"/>
    <property type="project" value="TreeGrafter"/>
</dbReference>
<name>A0A6F8V8W3_9PROT</name>
<organism evidence="8 9">
    <name type="scientific">Sulfurimicrobium lacus</name>
    <dbReference type="NCBI Taxonomy" id="2715678"/>
    <lineage>
        <taxon>Bacteria</taxon>
        <taxon>Pseudomonadati</taxon>
        <taxon>Pseudomonadota</taxon>
        <taxon>Betaproteobacteria</taxon>
        <taxon>Nitrosomonadales</taxon>
        <taxon>Sulfuricellaceae</taxon>
        <taxon>Sulfurimicrobium</taxon>
    </lineage>
</organism>
<sequence length="393" mass="42814">MNLRSLLWNKFTLVVLLVALAAGGYLYWKKVHQPSLDERYKTQALEMGDVTQTVSANGTLNPVVLVNVGTQVSGTVKKLYVDFNGQVEKGQVLMELDPAVYQAQVDLSAASVNNARASLDLAQANEARARELFRKEYISRQELDQAVQALKSARAQVAQAQAQAQKDRTNLGYTQIHSPVSGVVVSRMVDVGQTVAASFQTPTLFTIAQDLSKMQIDSSFAEADIGNIKVGQQVRFTVDAFSNRTFHGTVKQRRLNPTTQQNVVTYDVVVAVDNPELILMPGMTAYVNIVVAQRKEVLLVPNAALRFRPADGSEKKNGKPKPKEGRKKSGGGTVYVLENGQLKPLSIVTGITDNKFTEVVSGDIKAGQQVVTEETVANENSGQASGGVRMRMF</sequence>
<dbReference type="PANTHER" id="PTHR30469:SF33">
    <property type="entry name" value="SLR1207 PROTEIN"/>
    <property type="match status" value="1"/>
</dbReference>
<dbReference type="RefSeq" id="WP_173059759.1">
    <property type="nucleotide sequence ID" value="NZ_AP022853.1"/>
</dbReference>
<dbReference type="Pfam" id="PF25954">
    <property type="entry name" value="Beta-barrel_RND_2"/>
    <property type="match status" value="1"/>
</dbReference>
<feature type="region of interest" description="Disordered" evidence="3">
    <location>
        <begin position="309"/>
        <end position="333"/>
    </location>
</feature>
<evidence type="ECO:0000259" key="6">
    <source>
        <dbReference type="Pfam" id="PF25917"/>
    </source>
</evidence>
<dbReference type="Pfam" id="PF25917">
    <property type="entry name" value="BSH_RND"/>
    <property type="match status" value="1"/>
</dbReference>
<dbReference type="PANTHER" id="PTHR30469">
    <property type="entry name" value="MULTIDRUG RESISTANCE PROTEIN MDTA"/>
    <property type="match status" value="1"/>
</dbReference>
<accession>A0A6F8V8W3</accession>
<feature type="domain" description="CusB-like beta-barrel" evidence="7">
    <location>
        <begin position="219"/>
        <end position="289"/>
    </location>
</feature>
<dbReference type="Proteomes" id="UP000502260">
    <property type="component" value="Chromosome"/>
</dbReference>
<evidence type="ECO:0000256" key="2">
    <source>
        <dbReference type="SAM" id="Coils"/>
    </source>
</evidence>
<dbReference type="Gene3D" id="2.40.50.100">
    <property type="match status" value="1"/>
</dbReference>
<feature type="domain" description="Multidrug resistance protein MdtA-like barrel-sandwich hybrid" evidence="6">
    <location>
        <begin position="66"/>
        <end position="204"/>
    </location>
</feature>
<evidence type="ECO:0000256" key="3">
    <source>
        <dbReference type="SAM" id="MobiDB-lite"/>
    </source>
</evidence>
<protein>
    <submittedName>
        <fullName evidence="8">RND transporter</fullName>
    </submittedName>
</protein>
<dbReference type="SUPFAM" id="SSF111369">
    <property type="entry name" value="HlyD-like secretion proteins"/>
    <property type="match status" value="1"/>
</dbReference>